<accession>A0A4R6ADZ1</accession>
<sequence>MSMENAADRVIGLAADDVAAELLPAGLGDAIRAAGAVPRGPDRLDDAALPEWRAARLDGAILALAGPGGAGARLVASLHHRGAPVVAVADPAVAQALARTFPTVPVFSHPTEAADLVEALREQVEGWTGAGS</sequence>
<dbReference type="Gene3D" id="3.40.50.2300">
    <property type="match status" value="1"/>
</dbReference>
<name>A0A4R6ADZ1_9RHOB</name>
<dbReference type="Proteomes" id="UP000295701">
    <property type="component" value="Unassembled WGS sequence"/>
</dbReference>
<dbReference type="EMBL" id="SNAA01000005">
    <property type="protein sequence ID" value="TDL81345.1"/>
    <property type="molecule type" value="Genomic_DNA"/>
</dbReference>
<proteinExistence type="predicted"/>
<evidence type="ECO:0000313" key="1">
    <source>
        <dbReference type="EMBL" id="TDL81345.1"/>
    </source>
</evidence>
<organism evidence="1 2">
    <name type="scientific">Palleronia sediminis</name>
    <dbReference type="NCBI Taxonomy" id="2547833"/>
    <lineage>
        <taxon>Bacteria</taxon>
        <taxon>Pseudomonadati</taxon>
        <taxon>Pseudomonadota</taxon>
        <taxon>Alphaproteobacteria</taxon>
        <taxon>Rhodobacterales</taxon>
        <taxon>Roseobacteraceae</taxon>
        <taxon>Palleronia</taxon>
    </lineage>
</organism>
<evidence type="ECO:0000313" key="2">
    <source>
        <dbReference type="Proteomes" id="UP000295701"/>
    </source>
</evidence>
<gene>
    <name evidence="1" type="ORF">E2L08_06670</name>
</gene>
<dbReference type="AlphaFoldDB" id="A0A4R6ADZ1"/>
<dbReference type="InterPro" id="IPR036291">
    <property type="entry name" value="NAD(P)-bd_dom_sf"/>
</dbReference>
<keyword evidence="2" id="KW-1185">Reference proteome</keyword>
<dbReference type="RefSeq" id="WP_133396289.1">
    <property type="nucleotide sequence ID" value="NZ_SNAA01000005.1"/>
</dbReference>
<protein>
    <submittedName>
        <fullName evidence="1">Uncharacterized protein</fullName>
    </submittedName>
</protein>
<comment type="caution">
    <text evidence="1">The sequence shown here is derived from an EMBL/GenBank/DDBJ whole genome shotgun (WGS) entry which is preliminary data.</text>
</comment>
<reference evidence="1 2" key="1">
    <citation type="submission" date="2019-03" db="EMBL/GenBank/DDBJ databases">
        <title>Primorskyibacter sp. SS33 isolated from sediments.</title>
        <authorList>
            <person name="Xunke S."/>
        </authorList>
    </citation>
    <scope>NUCLEOTIDE SEQUENCE [LARGE SCALE GENOMIC DNA]</scope>
    <source>
        <strain evidence="1 2">SS33</strain>
    </source>
</reference>
<dbReference type="SUPFAM" id="SSF51735">
    <property type="entry name" value="NAD(P)-binding Rossmann-fold domains"/>
    <property type="match status" value="1"/>
</dbReference>